<feature type="compositionally biased region" description="Polar residues" evidence="2">
    <location>
        <begin position="874"/>
        <end position="888"/>
    </location>
</feature>
<feature type="region of interest" description="Disordered" evidence="2">
    <location>
        <begin position="1"/>
        <end position="25"/>
    </location>
</feature>
<dbReference type="Gene3D" id="2.60.40.150">
    <property type="entry name" value="C2 domain"/>
    <property type="match status" value="1"/>
</dbReference>
<dbReference type="SMART" id="SM00685">
    <property type="entry name" value="DM14"/>
    <property type="match status" value="4"/>
</dbReference>
<evidence type="ECO:0000256" key="2">
    <source>
        <dbReference type="SAM" id="MobiDB-lite"/>
    </source>
</evidence>
<dbReference type="SUPFAM" id="SSF49562">
    <property type="entry name" value="C2 domain (Calcium/lipid-binding domain, CaLB)"/>
    <property type="match status" value="1"/>
</dbReference>
<comment type="similarity">
    <text evidence="1">Belongs to the CC2D1 family.</text>
</comment>
<dbReference type="InterPro" id="IPR039725">
    <property type="entry name" value="CC2D1A/B"/>
</dbReference>
<dbReference type="Pfam" id="PF21528">
    <property type="entry name" value="CC2D1A-B_DM14"/>
    <property type="match status" value="1"/>
</dbReference>
<dbReference type="InterPro" id="IPR000008">
    <property type="entry name" value="C2_dom"/>
</dbReference>
<comment type="caution">
    <text evidence="4">The sequence shown here is derived from an EMBL/GenBank/DDBJ whole genome shotgun (WGS) entry which is preliminary data.</text>
</comment>
<dbReference type="PANTHER" id="PTHR13076:SF9">
    <property type="entry name" value="COILED-COIL AND C2 DOMAIN-CONTAINING PROTEIN 1-LIKE"/>
    <property type="match status" value="1"/>
</dbReference>
<dbReference type="Proteomes" id="UP000728185">
    <property type="component" value="Unassembled WGS sequence"/>
</dbReference>
<proteinExistence type="inferred from homology"/>
<evidence type="ECO:0000256" key="1">
    <source>
        <dbReference type="ARBA" id="ARBA00010672"/>
    </source>
</evidence>
<dbReference type="PROSITE" id="PS50004">
    <property type="entry name" value="C2"/>
    <property type="match status" value="1"/>
</dbReference>
<protein>
    <recommendedName>
        <fullName evidence="3">C2 domain-containing protein</fullName>
    </recommendedName>
</protein>
<accession>A0A8E0VJV6</accession>
<dbReference type="AlphaFoldDB" id="A0A8E0VJV6"/>
<dbReference type="OrthoDB" id="19996at2759"/>
<feature type="region of interest" description="Disordered" evidence="2">
    <location>
        <begin position="174"/>
        <end position="208"/>
    </location>
</feature>
<evidence type="ECO:0000259" key="3">
    <source>
        <dbReference type="PROSITE" id="PS50004"/>
    </source>
</evidence>
<feature type="domain" description="C2" evidence="3">
    <location>
        <begin position="687"/>
        <end position="820"/>
    </location>
</feature>
<evidence type="ECO:0000313" key="4">
    <source>
        <dbReference type="EMBL" id="KAA0192336.1"/>
    </source>
</evidence>
<sequence length="1029" mass="112827">MWHKKREKKNNSEVKFPFLTDDDGPVTIDEAELENELISILGDDASGGQTNGSRPREATHRVHSKPLLKDISSDAGIVGSVEFDENDPELLSELAAFVKESPPSQTRHEHNNLQQGKIQSNGISLSEVNSRLAAYRMTLENLKKQQPSEAAKIRRYGRLVQQLENCASDLSKGKRINAEDLPPPLPASLAPDAGPTETGKPSTPSAAVVNLSPLRHRLEEYRLAVSKAQKSGNNKQAQALKVAAEMIAEAIPKIEAGLEPFDPESDLPPPPEEYEFDETEPPAADSSSTSCPSLPECPPDPAAKSHDHENSAATAVIALRKRCQEYKIAAIEARDSGNLDRAKSLLQAAKVIEEEIPKVESGENTFCIETDLPPSPAEFETSAADTKPSPSSQPVWELPTVKVAQAAHSSAVTVENIQARLDYYKALLVDSQTRPSEGTRQRRLARIIAQYKEGLKACEHSIRAFDYAGLPPPPRCPLLSGPPVVQTVPSAGSAAAGATHAAGSSATSNSTSAGDRTERIVALLKTRQNELKMLALKAKEGGNLDLARTYLRSALSINPMIESAQAGLVVDFSKLPRLPGSGTALQQPSGGLQRSVVPATGPILSGTECDPPAQFVLDMNAAESENDRCLVLVKQMTEQMDEASKLAQTLQASGWCDLTQKVSDLAALCKSSLHHCRRPGVPYSFEWAHLPCLNMNADLSDNVIEVTVVRGFAYPLPPKFTDKSQVDTYVEIVFPYPSSEQAQKFSTPWCKHTVEPLYESGTKFDVDIKSRIYSRFIQGGRDVKATVYYNAGLFKGTRVLGSASFSLKELSQTATITPVADLMESRRAVGGRLMLKFRQRAPITGPPVITTRKPWLTIGGLKPALARPPVTKPSVRSDSCINSPQNKMSAAPKTSAHQQETLRSHSNSRADNTRSYLCLSVLRQDRNAFSQQLKNPHLTQKERQEYTYRLGEAEKRYERLKQRIYTGPDAKRQMEAYLNELQVLQSQWRHKYSEAKRNGDQEAAEFFAARLDLLGDELEHHTKSRSSCT</sequence>
<dbReference type="GO" id="GO:0001227">
    <property type="term" value="F:DNA-binding transcription repressor activity, RNA polymerase II-specific"/>
    <property type="evidence" value="ECO:0007669"/>
    <property type="project" value="InterPro"/>
</dbReference>
<feature type="region of interest" description="Disordered" evidence="2">
    <location>
        <begin position="255"/>
        <end position="309"/>
    </location>
</feature>
<name>A0A8E0VJV6_9TREM</name>
<dbReference type="EMBL" id="LUCM01005756">
    <property type="protein sequence ID" value="KAA0192336.1"/>
    <property type="molecule type" value="Genomic_DNA"/>
</dbReference>
<gene>
    <name evidence="4" type="ORF">FBUS_04710</name>
</gene>
<feature type="region of interest" description="Disordered" evidence="2">
    <location>
        <begin position="40"/>
        <end position="63"/>
    </location>
</feature>
<keyword evidence="5" id="KW-1185">Reference proteome</keyword>
<dbReference type="InterPro" id="IPR006608">
    <property type="entry name" value="CC2D1A/B_DM14"/>
</dbReference>
<dbReference type="PANTHER" id="PTHR13076">
    <property type="entry name" value="COILED-COIL AND C2 DOMAIN-CONTAINING PROTEIN 1-LIKE"/>
    <property type="match status" value="1"/>
</dbReference>
<dbReference type="InterPro" id="IPR035892">
    <property type="entry name" value="C2_domain_sf"/>
</dbReference>
<feature type="region of interest" description="Disordered" evidence="2">
    <location>
        <begin position="867"/>
        <end position="909"/>
    </location>
</feature>
<organism evidence="4 5">
    <name type="scientific">Fasciolopsis buskii</name>
    <dbReference type="NCBI Taxonomy" id="27845"/>
    <lineage>
        <taxon>Eukaryota</taxon>
        <taxon>Metazoa</taxon>
        <taxon>Spiralia</taxon>
        <taxon>Lophotrochozoa</taxon>
        <taxon>Platyhelminthes</taxon>
        <taxon>Trematoda</taxon>
        <taxon>Digenea</taxon>
        <taxon>Plagiorchiida</taxon>
        <taxon>Echinostomata</taxon>
        <taxon>Echinostomatoidea</taxon>
        <taxon>Fasciolidae</taxon>
        <taxon>Fasciolopsis</taxon>
    </lineage>
</organism>
<evidence type="ECO:0000313" key="5">
    <source>
        <dbReference type="Proteomes" id="UP000728185"/>
    </source>
</evidence>
<reference evidence="4" key="1">
    <citation type="submission" date="2019-05" db="EMBL/GenBank/DDBJ databases">
        <title>Annotation for the trematode Fasciolopsis buski.</title>
        <authorList>
            <person name="Choi Y.-J."/>
        </authorList>
    </citation>
    <scope>NUCLEOTIDE SEQUENCE</scope>
    <source>
        <strain evidence="4">HT</strain>
        <tissue evidence="4">Whole worm</tissue>
    </source>
</reference>
<feature type="compositionally biased region" description="Polar residues" evidence="2">
    <location>
        <begin position="895"/>
        <end position="909"/>
    </location>
</feature>